<keyword evidence="2" id="KW-0812">Transmembrane</keyword>
<feature type="region of interest" description="Disordered" evidence="1">
    <location>
        <begin position="1"/>
        <end position="34"/>
    </location>
</feature>
<sequence>MDVGNRRSSRTPDLEIMQGTEGRLGPRRSHKDPEITLEPRGRRRTRRRGGKTLEFVFIGSFPLLALSLFLIGFNVNLRASERVCLAFSLDVYRVLVRDWEKPDSPVMFASHGVRLGEAQFSSGWRGEGLRGVRDPGMCSFAPSFEPGSDVFGATHPGRSRFRSFWARNRPRSDVPQRHHKVAPAGSDVTGATQRDRSRLWRRIRENHSWSDLLKRAHEVAPSGSDVFGATQPGRSRRNHPGVTSRSDTHKSLPSRSSLFLTTHSPFPFIQSKVLDRSGLSRESIVGARISSECEGSLQLGATYSERHSQVARVFAVFGHEIDLAATFRSDTIRSLQLGAT</sequence>
<accession>A0A8S9LGR7</accession>
<evidence type="ECO:0000256" key="1">
    <source>
        <dbReference type="SAM" id="MobiDB-lite"/>
    </source>
</evidence>
<protein>
    <submittedName>
        <fullName evidence="3">Uncharacterized protein</fullName>
    </submittedName>
</protein>
<reference evidence="3" key="1">
    <citation type="submission" date="2019-12" db="EMBL/GenBank/DDBJ databases">
        <title>Genome sequencing and annotation of Brassica cretica.</title>
        <authorList>
            <person name="Studholme D.J."/>
            <person name="Sarris P.F."/>
        </authorList>
    </citation>
    <scope>NUCLEOTIDE SEQUENCE</scope>
    <source>
        <strain evidence="3">PFS-102/07</strain>
        <tissue evidence="3">Leaf</tissue>
    </source>
</reference>
<feature type="region of interest" description="Disordered" evidence="1">
    <location>
        <begin position="222"/>
        <end position="253"/>
    </location>
</feature>
<gene>
    <name evidence="3" type="ORF">F2Q70_00025794</name>
</gene>
<keyword evidence="2" id="KW-1133">Transmembrane helix</keyword>
<organism evidence="3">
    <name type="scientific">Brassica cretica</name>
    <name type="common">Mustard</name>
    <dbReference type="NCBI Taxonomy" id="69181"/>
    <lineage>
        <taxon>Eukaryota</taxon>
        <taxon>Viridiplantae</taxon>
        <taxon>Streptophyta</taxon>
        <taxon>Embryophyta</taxon>
        <taxon>Tracheophyta</taxon>
        <taxon>Spermatophyta</taxon>
        <taxon>Magnoliopsida</taxon>
        <taxon>eudicotyledons</taxon>
        <taxon>Gunneridae</taxon>
        <taxon>Pentapetalae</taxon>
        <taxon>rosids</taxon>
        <taxon>malvids</taxon>
        <taxon>Brassicales</taxon>
        <taxon>Brassicaceae</taxon>
        <taxon>Brassiceae</taxon>
        <taxon>Brassica</taxon>
    </lineage>
</organism>
<name>A0A8S9LGR7_BRACR</name>
<evidence type="ECO:0000256" key="2">
    <source>
        <dbReference type="SAM" id="Phobius"/>
    </source>
</evidence>
<proteinExistence type="predicted"/>
<feature type="transmembrane region" description="Helical" evidence="2">
    <location>
        <begin position="52"/>
        <end position="73"/>
    </location>
</feature>
<dbReference type="EMBL" id="QGKY02000094">
    <property type="protein sequence ID" value="KAF2605227.1"/>
    <property type="molecule type" value="Genomic_DNA"/>
</dbReference>
<feature type="region of interest" description="Disordered" evidence="1">
    <location>
        <begin position="172"/>
        <end position="196"/>
    </location>
</feature>
<feature type="compositionally biased region" description="Polar residues" evidence="1">
    <location>
        <begin position="241"/>
        <end position="253"/>
    </location>
</feature>
<dbReference type="AlphaFoldDB" id="A0A8S9LGR7"/>
<evidence type="ECO:0000313" key="3">
    <source>
        <dbReference type="EMBL" id="KAF2605227.1"/>
    </source>
</evidence>
<keyword evidence="2" id="KW-0472">Membrane</keyword>
<comment type="caution">
    <text evidence="3">The sequence shown here is derived from an EMBL/GenBank/DDBJ whole genome shotgun (WGS) entry which is preliminary data.</text>
</comment>